<protein>
    <submittedName>
        <fullName evidence="2">Uncharacterized protein</fullName>
    </submittedName>
</protein>
<evidence type="ECO:0000313" key="3">
    <source>
        <dbReference type="Proteomes" id="UP000022910"/>
    </source>
</evidence>
<evidence type="ECO:0000256" key="1">
    <source>
        <dbReference type="SAM" id="MobiDB-lite"/>
    </source>
</evidence>
<comment type="caution">
    <text evidence="2">The sequence shown here is derived from an EMBL/GenBank/DDBJ whole genome shotgun (WGS) entry which is preliminary data.</text>
</comment>
<reference evidence="2 3" key="1">
    <citation type="submission" date="2014-02" db="EMBL/GenBank/DDBJ databases">
        <title>Single nucleus genome sequencing reveals high similarity among nuclei of an endomycorrhizal fungus.</title>
        <authorList>
            <person name="Lin K."/>
            <person name="Geurts R."/>
            <person name="Zhang Z."/>
            <person name="Limpens E."/>
            <person name="Saunders D.G."/>
            <person name="Mu D."/>
            <person name="Pang E."/>
            <person name="Cao H."/>
            <person name="Cha H."/>
            <person name="Lin T."/>
            <person name="Zhou Q."/>
            <person name="Shang Y."/>
            <person name="Li Y."/>
            <person name="Ivanov S."/>
            <person name="Sharma T."/>
            <person name="Velzen R.V."/>
            <person name="Ruijter N.D."/>
            <person name="Aanen D.K."/>
            <person name="Win J."/>
            <person name="Kamoun S."/>
            <person name="Bisseling T."/>
            <person name="Huang S."/>
        </authorList>
    </citation>
    <scope>NUCLEOTIDE SEQUENCE [LARGE SCALE GENOMIC DNA]</scope>
    <source>
        <strain evidence="3">DAOM197198w</strain>
    </source>
</reference>
<feature type="compositionally biased region" description="Basic and acidic residues" evidence="1">
    <location>
        <begin position="122"/>
        <end position="132"/>
    </location>
</feature>
<keyword evidence="3" id="KW-1185">Reference proteome</keyword>
<dbReference type="InterPro" id="IPR027417">
    <property type="entry name" value="P-loop_NTPase"/>
</dbReference>
<proteinExistence type="predicted"/>
<dbReference type="HOGENOM" id="CLU_568751_0_0_1"/>
<organism evidence="2 3">
    <name type="scientific">Rhizophagus irregularis (strain DAOM 197198w)</name>
    <name type="common">Glomus intraradices</name>
    <dbReference type="NCBI Taxonomy" id="1432141"/>
    <lineage>
        <taxon>Eukaryota</taxon>
        <taxon>Fungi</taxon>
        <taxon>Fungi incertae sedis</taxon>
        <taxon>Mucoromycota</taxon>
        <taxon>Glomeromycotina</taxon>
        <taxon>Glomeromycetes</taxon>
        <taxon>Glomerales</taxon>
        <taxon>Glomeraceae</taxon>
        <taxon>Rhizophagus</taxon>
    </lineage>
</organism>
<dbReference type="SUPFAM" id="SSF52540">
    <property type="entry name" value="P-loop containing nucleoside triphosphate hydrolases"/>
    <property type="match status" value="1"/>
</dbReference>
<feature type="region of interest" description="Disordered" evidence="1">
    <location>
        <begin position="122"/>
        <end position="157"/>
    </location>
</feature>
<dbReference type="Proteomes" id="UP000022910">
    <property type="component" value="Unassembled WGS sequence"/>
</dbReference>
<feature type="region of interest" description="Disordered" evidence="1">
    <location>
        <begin position="20"/>
        <end position="41"/>
    </location>
</feature>
<accession>A0A015KHD2</accession>
<dbReference type="EMBL" id="JEMT01018191">
    <property type="protein sequence ID" value="EXX66909.1"/>
    <property type="molecule type" value="Genomic_DNA"/>
</dbReference>
<gene>
    <name evidence="2" type="ORF">RirG_119270</name>
</gene>
<evidence type="ECO:0000313" key="2">
    <source>
        <dbReference type="EMBL" id="EXX66909.1"/>
    </source>
</evidence>
<sequence>MRKYLTIWNLEDEVEEDIKGPEIGSSKNQKAKRNARVNMTGEYDDQEKCDYNENGYEEPQYDGVYYTQGYYDDYEDGELNYHSELYAKDNAVKTRRQTRRTNPTVGYKNNNEEGNLQEELRGAGSRMDDREIPSGTTTPNYIPERTEQNWDKPIGPRKMKWSNKRQDYYDPTEGLRKWREAGGPTKPREYGPRLTDEIRPYDIEGDVKNCRANITYGQLINESTTWCERCEIRWVMELQQYNFKVVHRSGKENTNADALSRLLKIVEDQPEIVIIDGVDGLGKTSIVQNLIKEWEKQGLKARFNTYRRRRKDKDEFHESKMDTEWKFRKEVVEQINRRMLEYDEDTDIIILDKSPYCEYYYQKTKSFDRGLITPHGNHEMEKEIFRLKETIDKSIVIFLEKDGDVCWKNYIGRETEKMEKSSYPTLKKDEYLDMVRMFEENQGVYKDTKRYSRVKVKNDNSSWRKVFKEVEKWRMVKEIL</sequence>
<name>A0A015KHD2_RHIIW</name>
<dbReference type="AlphaFoldDB" id="A0A015KHD2"/>
<dbReference type="Gene3D" id="3.40.50.300">
    <property type="entry name" value="P-loop containing nucleotide triphosphate hydrolases"/>
    <property type="match status" value="1"/>
</dbReference>